<dbReference type="EMBL" id="JABXXQ010000323">
    <property type="protein sequence ID" value="NVN31252.1"/>
    <property type="molecule type" value="Genomic_DNA"/>
</dbReference>
<gene>
    <name evidence="8" type="ORF">FHR90_000999</name>
    <name evidence="9" type="ORF">HUK83_13025</name>
</gene>
<keyword evidence="4 6" id="KW-1133">Transmembrane helix</keyword>
<evidence type="ECO:0000313" key="10">
    <source>
        <dbReference type="Proteomes" id="UP000557688"/>
    </source>
</evidence>
<organism evidence="8 10">
    <name type="scientific">Endobacter medicaginis</name>
    <dbReference type="NCBI Taxonomy" id="1181271"/>
    <lineage>
        <taxon>Bacteria</taxon>
        <taxon>Pseudomonadati</taxon>
        <taxon>Pseudomonadota</taxon>
        <taxon>Alphaproteobacteria</taxon>
        <taxon>Acetobacterales</taxon>
        <taxon>Acetobacteraceae</taxon>
        <taxon>Endobacter</taxon>
    </lineage>
</organism>
<dbReference type="InterPro" id="IPR013525">
    <property type="entry name" value="ABC2_TM"/>
</dbReference>
<keyword evidence="5 6" id="KW-0472">Membrane</keyword>
<reference evidence="8 10" key="2">
    <citation type="submission" date="2020-08" db="EMBL/GenBank/DDBJ databases">
        <title>Genomic Encyclopedia of Type Strains, Phase III (KMG-III): the genomes of soil and plant-associated and newly described type strains.</title>
        <authorList>
            <person name="Whitman W."/>
        </authorList>
    </citation>
    <scope>NUCLEOTIDE SEQUENCE [LARGE SCALE GENOMIC DNA]</scope>
    <source>
        <strain evidence="8 10">CECT 8088</strain>
    </source>
</reference>
<dbReference type="GO" id="GO:0140359">
    <property type="term" value="F:ABC-type transporter activity"/>
    <property type="evidence" value="ECO:0007669"/>
    <property type="project" value="InterPro"/>
</dbReference>
<dbReference type="RefSeq" id="WP_176625439.1">
    <property type="nucleotide sequence ID" value="NZ_JABXXQ010000323.1"/>
</dbReference>
<feature type="domain" description="ABC-2 type transporter transmembrane" evidence="7">
    <location>
        <begin position="19"/>
        <end position="367"/>
    </location>
</feature>
<feature type="domain" description="ABC-2 type transporter transmembrane" evidence="7">
    <location>
        <begin position="411"/>
        <end position="762"/>
    </location>
</feature>
<dbReference type="GO" id="GO:0005886">
    <property type="term" value="C:plasma membrane"/>
    <property type="evidence" value="ECO:0007669"/>
    <property type="project" value="UniProtKB-SubCell"/>
</dbReference>
<dbReference type="Proteomes" id="UP000565205">
    <property type="component" value="Unassembled WGS sequence"/>
</dbReference>
<feature type="transmembrane region" description="Helical" evidence="6">
    <location>
        <begin position="19"/>
        <end position="39"/>
    </location>
</feature>
<dbReference type="Gene3D" id="3.40.1710.10">
    <property type="entry name" value="abc type-2 transporter like domain"/>
    <property type="match status" value="2"/>
</dbReference>
<dbReference type="PANTHER" id="PTHR30294:SF46">
    <property type="entry name" value="ABC TRANSPORTER PERMEASE"/>
    <property type="match status" value="1"/>
</dbReference>
<keyword evidence="3 6" id="KW-0812">Transmembrane</keyword>
<feature type="transmembrane region" description="Helical" evidence="6">
    <location>
        <begin position="183"/>
        <end position="207"/>
    </location>
</feature>
<feature type="transmembrane region" description="Helical" evidence="6">
    <location>
        <begin position="655"/>
        <end position="680"/>
    </location>
</feature>
<keyword evidence="10" id="KW-1185">Reference proteome</keyword>
<evidence type="ECO:0000313" key="11">
    <source>
        <dbReference type="Proteomes" id="UP000565205"/>
    </source>
</evidence>
<evidence type="ECO:0000256" key="3">
    <source>
        <dbReference type="ARBA" id="ARBA00022692"/>
    </source>
</evidence>
<dbReference type="Pfam" id="PF12698">
    <property type="entry name" value="ABC2_membrane_3"/>
    <property type="match status" value="2"/>
</dbReference>
<comment type="caution">
    <text evidence="8">The sequence shown here is derived from an EMBL/GenBank/DDBJ whole genome shotgun (WGS) entry which is preliminary data.</text>
</comment>
<feature type="transmembrane region" description="Helical" evidence="6">
    <location>
        <begin position="574"/>
        <end position="598"/>
    </location>
</feature>
<evidence type="ECO:0000313" key="8">
    <source>
        <dbReference type="EMBL" id="MBB3173181.1"/>
    </source>
</evidence>
<evidence type="ECO:0000256" key="2">
    <source>
        <dbReference type="ARBA" id="ARBA00022475"/>
    </source>
</evidence>
<feature type="transmembrane region" description="Helical" evidence="6">
    <location>
        <begin position="264"/>
        <end position="286"/>
    </location>
</feature>
<dbReference type="Proteomes" id="UP000557688">
    <property type="component" value="Unassembled WGS sequence"/>
</dbReference>
<evidence type="ECO:0000259" key="7">
    <source>
        <dbReference type="Pfam" id="PF12698"/>
    </source>
</evidence>
<proteinExistence type="predicted"/>
<evidence type="ECO:0000256" key="6">
    <source>
        <dbReference type="SAM" id="Phobius"/>
    </source>
</evidence>
<comment type="subcellular location">
    <subcellularLocation>
        <location evidence="1">Cell membrane</location>
        <topology evidence="1">Multi-pass membrane protein</topology>
    </subcellularLocation>
</comment>
<protein>
    <submittedName>
        <fullName evidence="9">ABC transporter permease</fullName>
    </submittedName>
    <submittedName>
        <fullName evidence="8">ABC-2 type transport system permease protein</fullName>
    </submittedName>
</protein>
<feature type="transmembrane region" description="Helical" evidence="6">
    <location>
        <begin position="743"/>
        <end position="765"/>
    </location>
</feature>
<dbReference type="EMBL" id="JACHXV010000003">
    <property type="protein sequence ID" value="MBB3173181.1"/>
    <property type="molecule type" value="Genomic_DNA"/>
</dbReference>
<feature type="transmembrane region" description="Helical" evidence="6">
    <location>
        <begin position="353"/>
        <end position="373"/>
    </location>
</feature>
<dbReference type="AlphaFoldDB" id="A0A839V0Y3"/>
<evidence type="ECO:0000256" key="5">
    <source>
        <dbReference type="ARBA" id="ARBA00023136"/>
    </source>
</evidence>
<dbReference type="InterPro" id="IPR051449">
    <property type="entry name" value="ABC-2_transporter_component"/>
</dbReference>
<evidence type="ECO:0000256" key="4">
    <source>
        <dbReference type="ARBA" id="ARBA00022989"/>
    </source>
</evidence>
<name>A0A839V0Y3_9PROT</name>
<dbReference type="PANTHER" id="PTHR30294">
    <property type="entry name" value="MEMBRANE COMPONENT OF ABC TRANSPORTER YHHJ-RELATED"/>
    <property type="match status" value="1"/>
</dbReference>
<feature type="transmembrane region" description="Helical" evidence="6">
    <location>
        <begin position="227"/>
        <end position="252"/>
    </location>
</feature>
<evidence type="ECO:0000313" key="9">
    <source>
        <dbReference type="EMBL" id="NVN31252.1"/>
    </source>
</evidence>
<keyword evidence="2" id="KW-1003">Cell membrane</keyword>
<sequence length="777" mass="83319">MIRALCDEVATILRRPWELVLMLVLPPLAMVTMGAMLIGGTIRHTPVGLVDDSHSALGRSVLRALAASSDLSVEMSSGNLEQAWARLRRADLYAVVYLPPDFERRARARTPDAVLIYENASFYTAASLAGRKITAALGDRLKAFAPRLLGLPEEVGAALSGHRPAAPQVQVSFVGNPQLSLELFLGSLIVPGVLLLLASCAAIGAVSREMLEKRPQPWGMASPWALLVARLAPTVVIFTLWLMVWTVWLGAVRGFHPVGSVIEIVAAEALLMVATCSIAALLVGAAGDPDSAYSASTVYAGSSIAFSNATLPLVHGPLFAQWVSSAIPLSHYIRIQNGQWTLGMPLAANLGDFALLAGYAVIPLLVAAPLLRWRSRKPGKEEKVPPAALNDTGFWRSYVDTVASMVRSKPLFSLFLLSVALYAFYYPSAYVGQTAHDLPVGVLDQEHDRFSRELIRHLDATEAVAVTRISGDPVEATRWLAAGRVMALLDIPPDFSRRLGRLDAPGLALSTDGGYPTRASFVGGAVTSALPPAIRQTAQDVLGMTLPRADGTTGQAFAVTTLPMFNTTNGYGSYAVPGVMSIILQQTLLFGTATLAGFRREAWAGRRRRGRPGWKMSWPHFLGLWTALTVVGFCTNAFYWGFVLWFQDFPRGGNIAGAAFLGGWFAAAVSGLGLLVGSLFDRHDRAVYILAGTSVPLFFLGGLAIPHFAMPGWLVALAWPIPSTVAIPAFVEINGAGASLAEIAPYTLTMIVLALIYGALAGWRWCGPSWRATPRSR</sequence>
<feature type="transmembrane region" description="Helical" evidence="6">
    <location>
        <begin position="411"/>
        <end position="428"/>
    </location>
</feature>
<feature type="transmembrane region" description="Helical" evidence="6">
    <location>
        <begin position="618"/>
        <end position="643"/>
    </location>
</feature>
<accession>A0A839V0Y3</accession>
<reference evidence="9 11" key="1">
    <citation type="submission" date="2020-06" db="EMBL/GenBank/DDBJ databases">
        <title>Description of novel acetic acid bacteria.</title>
        <authorList>
            <person name="Sombolestani A."/>
        </authorList>
    </citation>
    <scope>NUCLEOTIDE SEQUENCE [LARGE SCALE GENOMIC DNA]</scope>
    <source>
        <strain evidence="9 11">LMG 26838</strain>
    </source>
</reference>
<evidence type="ECO:0000256" key="1">
    <source>
        <dbReference type="ARBA" id="ARBA00004651"/>
    </source>
</evidence>
<feature type="transmembrane region" description="Helical" evidence="6">
    <location>
        <begin position="687"/>
        <end position="705"/>
    </location>
</feature>